<dbReference type="Proteomes" id="UP001500027">
    <property type="component" value="Unassembled WGS sequence"/>
</dbReference>
<feature type="signal peptide" evidence="1">
    <location>
        <begin position="1"/>
        <end position="19"/>
    </location>
</feature>
<dbReference type="InterPro" id="IPR045741">
    <property type="entry name" value="PorV"/>
</dbReference>
<organism evidence="3 4">
    <name type="scientific">Hyunsoonleella aestuarii</name>
    <dbReference type="NCBI Taxonomy" id="912802"/>
    <lineage>
        <taxon>Bacteria</taxon>
        <taxon>Pseudomonadati</taxon>
        <taxon>Bacteroidota</taxon>
        <taxon>Flavobacteriia</taxon>
        <taxon>Flavobacteriales</taxon>
        <taxon>Flavobacteriaceae</taxon>
    </lineage>
</organism>
<dbReference type="InterPro" id="IPR047799">
    <property type="entry name" value="T9SS_OM_PorV"/>
</dbReference>
<evidence type="ECO:0000259" key="2">
    <source>
        <dbReference type="Pfam" id="PF19572"/>
    </source>
</evidence>
<dbReference type="NCBIfam" id="NF033710">
    <property type="entry name" value="T9SS_OM_PorV"/>
    <property type="match status" value="1"/>
</dbReference>
<dbReference type="EMBL" id="BAABAV010000001">
    <property type="protein sequence ID" value="GAA4269426.1"/>
    <property type="molecule type" value="Genomic_DNA"/>
</dbReference>
<proteinExistence type="predicted"/>
<dbReference type="Gene3D" id="2.40.160.60">
    <property type="entry name" value="Outer membrane protein transport protein (OMPP1/FadL/TodX)"/>
    <property type="match status" value="1"/>
</dbReference>
<evidence type="ECO:0000313" key="4">
    <source>
        <dbReference type="Proteomes" id="UP001500027"/>
    </source>
</evidence>
<name>A0ABP8EBE1_9FLAO</name>
<dbReference type="Pfam" id="PF19572">
    <property type="entry name" value="PorV"/>
    <property type="match status" value="1"/>
</dbReference>
<protein>
    <submittedName>
        <fullName evidence="3">Type IX secretion system outer membrane channel protein PorV</fullName>
    </submittedName>
</protein>
<feature type="chain" id="PRO_5047087906" evidence="1">
    <location>
        <begin position="20"/>
        <end position="413"/>
    </location>
</feature>
<dbReference type="NCBIfam" id="NF033709">
    <property type="entry name" value="PorV_fam"/>
    <property type="match status" value="1"/>
</dbReference>
<sequence>MKNKLLILAVLIAFLKVEAQSTVIIPNENDSRVITTGIPFVLIAPDARAAGMGDMGVATSVDAFSQQWNSAKYVFSETKSGIGVSYTPYLSKLVNDIFLGNITYFNRLDERSAFAASLKYFSLGDIEFVPDEFATPLIQRPNELTIDASYALRLTDQFAMSVAMRYLRSDLRLQGVDGDITAASTFGVDISGYYQSEEEAYNDFNGRWRMGFAIQNIGPKFKYDEGGQENFQPTNLRLGAGFDFIFDDYNKVSVTAEVAKLLVPTPPILGTEVVYNDLNGNGTYDGPADDELISETDNVIFEGQSQDVNFLSGIFQSFGDAPGGFSEELEEFTWALGAEYMYQDSFAFRAGYFNEAEEKGARKFLALGAGFKYNVVNIDLSYLFSASKVQSPLENTLRFSLTFNIGAGEYTEY</sequence>
<keyword evidence="4" id="KW-1185">Reference proteome</keyword>
<accession>A0ABP8EBE1</accession>
<comment type="caution">
    <text evidence="3">The sequence shown here is derived from an EMBL/GenBank/DDBJ whole genome shotgun (WGS) entry which is preliminary data.</text>
</comment>
<keyword evidence="1" id="KW-0732">Signal</keyword>
<feature type="domain" description="Type IX secretion system protein PorV" evidence="2">
    <location>
        <begin position="28"/>
        <end position="267"/>
    </location>
</feature>
<dbReference type="RefSeq" id="WP_139000664.1">
    <property type="nucleotide sequence ID" value="NZ_BAABAV010000001.1"/>
</dbReference>
<evidence type="ECO:0000313" key="3">
    <source>
        <dbReference type="EMBL" id="GAA4269426.1"/>
    </source>
</evidence>
<evidence type="ECO:0000256" key="1">
    <source>
        <dbReference type="SAM" id="SignalP"/>
    </source>
</evidence>
<gene>
    <name evidence="3" type="primary">porV</name>
    <name evidence="3" type="ORF">GCM10022257_15270</name>
</gene>
<reference evidence="4" key="1">
    <citation type="journal article" date="2019" name="Int. J. Syst. Evol. Microbiol.">
        <title>The Global Catalogue of Microorganisms (GCM) 10K type strain sequencing project: providing services to taxonomists for standard genome sequencing and annotation.</title>
        <authorList>
            <consortium name="The Broad Institute Genomics Platform"/>
            <consortium name="The Broad Institute Genome Sequencing Center for Infectious Disease"/>
            <person name="Wu L."/>
            <person name="Ma J."/>
        </authorList>
    </citation>
    <scope>NUCLEOTIDE SEQUENCE [LARGE SCALE GENOMIC DNA]</scope>
    <source>
        <strain evidence="4">JCM 17452</strain>
    </source>
</reference>